<keyword evidence="2" id="KW-1185">Reference proteome</keyword>
<evidence type="ECO:0000313" key="2">
    <source>
        <dbReference type="Proteomes" id="UP000835052"/>
    </source>
</evidence>
<dbReference type="EMBL" id="CAJGYM010000019">
    <property type="protein sequence ID" value="CAD6191045.1"/>
    <property type="molecule type" value="Genomic_DNA"/>
</dbReference>
<gene>
    <name evidence="1" type="ORF">CAUJ_LOCUS6964</name>
</gene>
<comment type="caution">
    <text evidence="1">The sequence shown here is derived from an EMBL/GenBank/DDBJ whole genome shotgun (WGS) entry which is preliminary data.</text>
</comment>
<sequence length="113" mass="13296">MDVLEVNRLGRLVQLALERLRSANDFGDRLERWLLVARRRLAVDQSEDNRRRLNDLELLQVQHNGHLRNLLLDVATAQVRLQQYLVMNVVQQLNHEMEVPTEDEGYETSNSHQ</sequence>
<accession>A0A8S1H6Q6</accession>
<evidence type="ECO:0000313" key="1">
    <source>
        <dbReference type="EMBL" id="CAD6191045.1"/>
    </source>
</evidence>
<reference evidence="1" key="1">
    <citation type="submission" date="2020-10" db="EMBL/GenBank/DDBJ databases">
        <authorList>
            <person name="Kikuchi T."/>
        </authorList>
    </citation>
    <scope>NUCLEOTIDE SEQUENCE</scope>
    <source>
        <strain evidence="1">NKZ352</strain>
    </source>
</reference>
<dbReference type="Proteomes" id="UP000835052">
    <property type="component" value="Unassembled WGS sequence"/>
</dbReference>
<protein>
    <submittedName>
        <fullName evidence="1">Uncharacterized protein</fullName>
    </submittedName>
</protein>
<proteinExistence type="predicted"/>
<organism evidence="1 2">
    <name type="scientific">Caenorhabditis auriculariae</name>
    <dbReference type="NCBI Taxonomy" id="2777116"/>
    <lineage>
        <taxon>Eukaryota</taxon>
        <taxon>Metazoa</taxon>
        <taxon>Ecdysozoa</taxon>
        <taxon>Nematoda</taxon>
        <taxon>Chromadorea</taxon>
        <taxon>Rhabditida</taxon>
        <taxon>Rhabditina</taxon>
        <taxon>Rhabditomorpha</taxon>
        <taxon>Rhabditoidea</taxon>
        <taxon>Rhabditidae</taxon>
        <taxon>Peloderinae</taxon>
        <taxon>Caenorhabditis</taxon>
    </lineage>
</organism>
<name>A0A8S1H6Q6_9PELO</name>
<dbReference type="AlphaFoldDB" id="A0A8S1H6Q6"/>